<dbReference type="Gene3D" id="1.10.10.2910">
    <property type="match status" value="1"/>
</dbReference>
<gene>
    <name evidence="3" type="ORF">I583_02850</name>
    <name evidence="2" type="ORF">UAW_01884</name>
</gene>
<evidence type="ECO:0000259" key="1">
    <source>
        <dbReference type="Pfam" id="PF06114"/>
    </source>
</evidence>
<evidence type="ECO:0000313" key="4">
    <source>
        <dbReference type="Proteomes" id="UP000013858"/>
    </source>
</evidence>
<accession>R2T8Z5</accession>
<comment type="caution">
    <text evidence="2">The sequence shown here is derived from an EMBL/GenBank/DDBJ whole genome shotgun (WGS) entry which is preliminary data.</text>
</comment>
<name>R2T8Z5_9ENTE</name>
<keyword evidence="5" id="KW-1185">Reference proteome</keyword>
<dbReference type="eggNOG" id="COG2856">
    <property type="taxonomic scope" value="Bacteria"/>
</dbReference>
<dbReference type="EMBL" id="ASVY01000003">
    <property type="protein sequence ID" value="EOT60215.1"/>
    <property type="molecule type" value="Genomic_DNA"/>
</dbReference>
<reference evidence="2 4" key="1">
    <citation type="submission" date="2013-02" db="EMBL/GenBank/DDBJ databases">
        <title>The Genome Sequence of Enterococcus haemoperoxidus BAA-382.</title>
        <authorList>
            <consortium name="The Broad Institute Genome Sequencing Platform"/>
            <consortium name="The Broad Institute Genome Sequencing Center for Infectious Disease"/>
            <person name="Earl A.M."/>
            <person name="Gilmore M.S."/>
            <person name="Lebreton F."/>
            <person name="Walker B."/>
            <person name="Young S.K."/>
            <person name="Zeng Q."/>
            <person name="Gargeya S."/>
            <person name="Fitzgerald M."/>
            <person name="Haas B."/>
            <person name="Abouelleil A."/>
            <person name="Alvarado L."/>
            <person name="Arachchi H.M."/>
            <person name="Berlin A.M."/>
            <person name="Chapman S.B."/>
            <person name="Dewar J."/>
            <person name="Goldberg J."/>
            <person name="Griggs A."/>
            <person name="Gujja S."/>
            <person name="Hansen M."/>
            <person name="Howarth C."/>
            <person name="Imamovic A."/>
            <person name="Larimer J."/>
            <person name="McCowan C."/>
            <person name="Murphy C."/>
            <person name="Neiman D."/>
            <person name="Pearson M."/>
            <person name="Priest M."/>
            <person name="Roberts A."/>
            <person name="Saif S."/>
            <person name="Shea T."/>
            <person name="Sisk P."/>
            <person name="Sykes S."/>
            <person name="Wortman J."/>
            <person name="Nusbaum C."/>
            <person name="Birren B."/>
        </authorList>
    </citation>
    <scope>NUCLEOTIDE SEQUENCE [LARGE SCALE GENOMIC DNA]</scope>
    <source>
        <strain evidence="2 4">ATCC BAA-382</strain>
    </source>
</reference>
<evidence type="ECO:0000313" key="3">
    <source>
        <dbReference type="EMBL" id="EOT60215.1"/>
    </source>
</evidence>
<dbReference type="AlphaFoldDB" id="R2T8Z5"/>
<sequence>MFKYMKEYVDFSVKLNDYISTFMLDNGISCEEYKYSQIWELVQSQGVTIRGFKFNDIASGPIAGLLIQDRLETTIGFNQELDEKSKNFAISHEIIHYLFHMDGKNQLFFDTAKNMKQWHHQELHEFQANIGASMILIPDSVLFYSLEKGWSISQISTTFGLSEEALTSRLILMRQANLGDSFKSAKVYSMAKEGHPQSNLQMN</sequence>
<reference evidence="3 5" key="2">
    <citation type="submission" date="2013-03" db="EMBL/GenBank/DDBJ databases">
        <title>The Genome Sequence of Enterococcus haemoperoxidus BAA-382 (PacBio/Illumina hybrid assembly).</title>
        <authorList>
            <consortium name="The Broad Institute Genomics Platform"/>
            <consortium name="The Broad Institute Genome Sequencing Center for Infectious Disease"/>
            <person name="Earl A."/>
            <person name="Russ C."/>
            <person name="Gilmore M."/>
            <person name="Surin D."/>
            <person name="Walker B."/>
            <person name="Young S."/>
            <person name="Zeng Q."/>
            <person name="Gargeya S."/>
            <person name="Fitzgerald M."/>
            <person name="Haas B."/>
            <person name="Abouelleil A."/>
            <person name="Allen A.W."/>
            <person name="Alvarado L."/>
            <person name="Arachchi H.M."/>
            <person name="Berlin A.M."/>
            <person name="Chapman S.B."/>
            <person name="Gainer-Dewar J."/>
            <person name="Goldberg J."/>
            <person name="Griggs A."/>
            <person name="Gujja S."/>
            <person name="Hansen M."/>
            <person name="Howarth C."/>
            <person name="Imamovic A."/>
            <person name="Ireland A."/>
            <person name="Larimer J."/>
            <person name="McCowan C."/>
            <person name="Murphy C."/>
            <person name="Pearson M."/>
            <person name="Poon T.W."/>
            <person name="Priest M."/>
            <person name="Roberts A."/>
            <person name="Saif S."/>
            <person name="Shea T."/>
            <person name="Sisk P."/>
            <person name="Sykes S."/>
            <person name="Wortman J."/>
            <person name="Nusbaum C."/>
            <person name="Birren B."/>
        </authorList>
    </citation>
    <scope>NUCLEOTIDE SEQUENCE [LARGE SCALE GENOMIC DNA]</scope>
    <source>
        <strain evidence="3 5">ATCC BAA-382</strain>
    </source>
</reference>
<proteinExistence type="predicted"/>
<organism evidence="2 4">
    <name type="scientific">Enterococcus haemoperoxidus ATCC BAA-382</name>
    <dbReference type="NCBI Taxonomy" id="1158608"/>
    <lineage>
        <taxon>Bacteria</taxon>
        <taxon>Bacillati</taxon>
        <taxon>Bacillota</taxon>
        <taxon>Bacilli</taxon>
        <taxon>Lactobacillales</taxon>
        <taxon>Enterococcaceae</taxon>
        <taxon>Enterococcus</taxon>
    </lineage>
</organism>
<dbReference type="InterPro" id="IPR010359">
    <property type="entry name" value="IrrE_HExxH"/>
</dbReference>
<dbReference type="EMBL" id="AJAR01000016">
    <property type="protein sequence ID" value="EOH96719.1"/>
    <property type="molecule type" value="Genomic_DNA"/>
</dbReference>
<feature type="domain" description="IrrE N-terminal-like" evidence="1">
    <location>
        <begin position="62"/>
        <end position="170"/>
    </location>
</feature>
<dbReference type="RefSeq" id="WP_010762086.1">
    <property type="nucleotide sequence ID" value="NZ_KB946316.1"/>
</dbReference>
<evidence type="ECO:0000313" key="5">
    <source>
        <dbReference type="Proteomes" id="UP000014197"/>
    </source>
</evidence>
<dbReference type="Proteomes" id="UP000013858">
    <property type="component" value="Unassembled WGS sequence"/>
</dbReference>
<dbReference type="Proteomes" id="UP000014197">
    <property type="component" value="Unassembled WGS sequence"/>
</dbReference>
<dbReference type="Pfam" id="PF06114">
    <property type="entry name" value="Peptidase_M78"/>
    <property type="match status" value="1"/>
</dbReference>
<dbReference type="PATRIC" id="fig|1158608.3.peg.1859"/>
<protein>
    <recommendedName>
        <fullName evidence="1">IrrE N-terminal-like domain-containing protein</fullName>
    </recommendedName>
</protein>
<evidence type="ECO:0000313" key="2">
    <source>
        <dbReference type="EMBL" id="EOH96719.1"/>
    </source>
</evidence>